<evidence type="ECO:0000259" key="18">
    <source>
        <dbReference type="SMART" id="SM00474"/>
    </source>
</evidence>
<keyword evidence="7 17" id="KW-0235">DNA replication</keyword>
<protein>
    <recommendedName>
        <fullName evidence="4 16">DNA polymerase I</fullName>
        <ecNumber evidence="3 16">2.7.7.7</ecNumber>
    </recommendedName>
</protein>
<dbReference type="InterPro" id="IPR012337">
    <property type="entry name" value="RNaseH-like_sf"/>
</dbReference>
<dbReference type="SMART" id="SM00279">
    <property type="entry name" value="HhH2"/>
    <property type="match status" value="1"/>
</dbReference>
<gene>
    <name evidence="17 21" type="primary">polA</name>
    <name evidence="21" type="ORF">I7X43_15055</name>
</gene>
<dbReference type="EMBL" id="JAEDAL010000010">
    <property type="protein sequence ID" value="MBH9554161.1"/>
    <property type="molecule type" value="Genomic_DNA"/>
</dbReference>
<dbReference type="InterPro" id="IPR020046">
    <property type="entry name" value="5-3_exonucl_a-hlix_arch_N"/>
</dbReference>
<dbReference type="Gene3D" id="3.40.50.1010">
    <property type="entry name" value="5'-nuclease"/>
    <property type="match status" value="1"/>
</dbReference>
<dbReference type="CDD" id="cd09859">
    <property type="entry name" value="PIN_53EXO"/>
    <property type="match status" value="1"/>
</dbReference>
<keyword evidence="10 17" id="KW-0378">Hydrolase</keyword>
<proteinExistence type="inferred from homology"/>
<dbReference type="InterPro" id="IPR020045">
    <property type="entry name" value="DNA_polI_H3TH"/>
</dbReference>
<keyword evidence="9 17" id="KW-0227">DNA damage</keyword>
<dbReference type="NCBIfam" id="TIGR00593">
    <property type="entry name" value="pola"/>
    <property type="match status" value="1"/>
</dbReference>
<dbReference type="InterPro" id="IPR019760">
    <property type="entry name" value="DNA-dir_DNA_pol_A_CS"/>
</dbReference>
<dbReference type="SMART" id="SM00474">
    <property type="entry name" value="35EXOc"/>
    <property type="match status" value="1"/>
</dbReference>
<dbReference type="Pfam" id="PF02739">
    <property type="entry name" value="5_3_exonuc_N"/>
    <property type="match status" value="1"/>
</dbReference>
<dbReference type="InterPro" id="IPR002298">
    <property type="entry name" value="DNA_polymerase_A"/>
</dbReference>
<sequence length="919" mass="99936">MNADFPMLLLVDGSSYLYRAYHAMPDLRGPEGQATGAVHGMVAMLKQLRDRFPSAHAACVFDAPGKTFRDDWYPDYKAQRAPMPDDLRAQIPLIHEVVRLLGWPVLVVPGIEADDAIGTLARVGEASGHQVVISTGDKDMAQLVTPAVTLINTMSNERLDEVGVAAKFGVPPNRIIDYLTLMGDTVDNVPGVEKVGPKTAAKWIAEHGSLDAVMAAAGAIKGVAGENLRKALDWLPMGRQLVTIKTDCNLSEHLNPWPSVEGLAFGAVDRAGLLDFFARNGFKTWKRELEAQGGADSPAAASASESAVVEALPLPPLQDKRYETVTTWAQVDVWLAKLQAADLVALDTETDSLVNLEAQIVGLSFSVAPWEACYIPLRHAGLDAPEQLPLDAVLARLKPWLEDATRPKLGQNVKYDTHVFANHGIAVAGYQHDTMLQSYVLEAHKSHSLEALADRELGRKGLSYEDLCGKGAKQIPFAQVDVARASEYSCEDSEMCLGVHQRLLPRVLAEPGLRYVYEHIEMPTSALLARIERNGVFVDAARLQTQSHELGQRLLTLEQELTQLAGQPFNLGSPKQIGEILFGKLGLPIKKKTATGAPSTDEEVLTELAQDFPLPAKILEHRSLAKLKSTYTDKLPLMVNPATGRVHTHYAQAVAVTGRLASNDPNLQNIPVRTQEGRRIREAFVAPPGKLIASADYSQIELRIMAHLSEDPAMLAAFASGADIHRATAAEVFGTGLDQVSTEQRRAAKAINFGLIYGMGAYGLASQLGIEPKAAKDYIDLYFARFQGVRRYMDETRAAAKDKGYVETVFGRRLWLPEIKGGNGPRKAAAERQAINAPMQGTAADLIKLAMMAVQRALDEAGKQTLIVMQVHDELVFELPEAERDWVASQVPALMAGVAQLKVPLLAEVGFGPSWEAAH</sequence>
<evidence type="ECO:0000256" key="5">
    <source>
        <dbReference type="ARBA" id="ARBA00022679"/>
    </source>
</evidence>
<dbReference type="Gene3D" id="1.20.1060.10">
    <property type="entry name" value="Taq DNA Polymerase, Chain T, domain 4"/>
    <property type="match status" value="1"/>
</dbReference>
<dbReference type="FunFam" id="1.10.150.20:FF:000003">
    <property type="entry name" value="DNA polymerase I"/>
    <property type="match status" value="1"/>
</dbReference>
<dbReference type="Proteomes" id="UP000620139">
    <property type="component" value="Unassembled WGS sequence"/>
</dbReference>
<dbReference type="GO" id="GO:0003887">
    <property type="term" value="F:DNA-directed DNA polymerase activity"/>
    <property type="evidence" value="ECO:0007669"/>
    <property type="project" value="UniProtKB-UniRule"/>
</dbReference>
<dbReference type="PROSITE" id="PS00447">
    <property type="entry name" value="DNA_POLYMERASE_A"/>
    <property type="match status" value="1"/>
</dbReference>
<organism evidence="21 22">
    <name type="scientific">Inhella gelatinilytica</name>
    <dbReference type="NCBI Taxonomy" id="2795030"/>
    <lineage>
        <taxon>Bacteria</taxon>
        <taxon>Pseudomonadati</taxon>
        <taxon>Pseudomonadota</taxon>
        <taxon>Betaproteobacteria</taxon>
        <taxon>Burkholderiales</taxon>
        <taxon>Sphaerotilaceae</taxon>
        <taxon>Inhella</taxon>
    </lineage>
</organism>
<evidence type="ECO:0000256" key="9">
    <source>
        <dbReference type="ARBA" id="ARBA00022763"/>
    </source>
</evidence>
<evidence type="ECO:0000256" key="1">
    <source>
        <dbReference type="ARBA" id="ARBA00007705"/>
    </source>
</evidence>
<dbReference type="Pfam" id="PF01367">
    <property type="entry name" value="5_3_exonuc"/>
    <property type="match status" value="1"/>
</dbReference>
<comment type="subunit">
    <text evidence="2">Single-chain monomer with multiple functions.</text>
</comment>
<dbReference type="FunFam" id="1.20.1060.10:FF:000001">
    <property type="entry name" value="DNA polymerase I"/>
    <property type="match status" value="1"/>
</dbReference>
<feature type="domain" description="5'-3' exonuclease" evidence="19">
    <location>
        <begin position="6"/>
        <end position="266"/>
    </location>
</feature>
<keyword evidence="13 17" id="KW-0238">DNA-binding</keyword>
<dbReference type="SMART" id="SM00475">
    <property type="entry name" value="53EXOc"/>
    <property type="match status" value="1"/>
</dbReference>
<dbReference type="CDD" id="cd08637">
    <property type="entry name" value="DNA_pol_A_pol_I_C"/>
    <property type="match status" value="1"/>
</dbReference>
<evidence type="ECO:0000256" key="4">
    <source>
        <dbReference type="ARBA" id="ARBA00020311"/>
    </source>
</evidence>
<dbReference type="PANTHER" id="PTHR10133:SF27">
    <property type="entry name" value="DNA POLYMERASE NU"/>
    <property type="match status" value="1"/>
</dbReference>
<keyword evidence="12 17" id="KW-0239">DNA-directed DNA polymerase</keyword>
<reference evidence="21" key="1">
    <citation type="submission" date="2020-12" db="EMBL/GenBank/DDBJ databases">
        <title>The genome sequence of Inhella sp. 4Y17.</title>
        <authorList>
            <person name="Liu Y."/>
        </authorList>
    </citation>
    <scope>NUCLEOTIDE SEQUENCE</scope>
    <source>
        <strain evidence="21">4Y10</strain>
    </source>
</reference>
<dbReference type="PANTHER" id="PTHR10133">
    <property type="entry name" value="DNA POLYMERASE I"/>
    <property type="match status" value="1"/>
</dbReference>
<evidence type="ECO:0000256" key="12">
    <source>
        <dbReference type="ARBA" id="ARBA00022932"/>
    </source>
</evidence>
<evidence type="ECO:0000256" key="17">
    <source>
        <dbReference type="RuleBase" id="RU004460"/>
    </source>
</evidence>
<dbReference type="RefSeq" id="WP_198101777.1">
    <property type="nucleotide sequence ID" value="NZ_JAEDAL010000010.1"/>
</dbReference>
<dbReference type="Gene3D" id="3.30.420.10">
    <property type="entry name" value="Ribonuclease H-like superfamily/Ribonuclease H"/>
    <property type="match status" value="1"/>
</dbReference>
<evidence type="ECO:0000256" key="13">
    <source>
        <dbReference type="ARBA" id="ARBA00023125"/>
    </source>
</evidence>
<evidence type="ECO:0000256" key="2">
    <source>
        <dbReference type="ARBA" id="ARBA00011541"/>
    </source>
</evidence>
<dbReference type="InterPro" id="IPR008918">
    <property type="entry name" value="HhH2"/>
</dbReference>
<dbReference type="SUPFAM" id="SSF53098">
    <property type="entry name" value="Ribonuclease H-like"/>
    <property type="match status" value="1"/>
</dbReference>
<dbReference type="EC" id="2.7.7.7" evidence="3 16"/>
<dbReference type="NCBIfam" id="NF004397">
    <property type="entry name" value="PRK05755.1"/>
    <property type="match status" value="1"/>
</dbReference>
<dbReference type="InterPro" id="IPR002421">
    <property type="entry name" value="5-3_exonuclease"/>
</dbReference>
<dbReference type="InterPro" id="IPR029060">
    <property type="entry name" value="PIN-like_dom_sf"/>
</dbReference>
<accession>A0A931J2I9</accession>
<dbReference type="CDD" id="cd06139">
    <property type="entry name" value="DNA_polA_I_Ecoli_like_exo"/>
    <property type="match status" value="1"/>
</dbReference>
<evidence type="ECO:0000256" key="16">
    <source>
        <dbReference type="NCBIfam" id="TIGR00593"/>
    </source>
</evidence>
<dbReference type="CDD" id="cd09898">
    <property type="entry name" value="H3TH_53EXO"/>
    <property type="match status" value="1"/>
</dbReference>
<dbReference type="Pfam" id="PF00476">
    <property type="entry name" value="DNA_pol_A"/>
    <property type="match status" value="1"/>
</dbReference>
<keyword evidence="6 17" id="KW-0548">Nucleotidyltransferase</keyword>
<dbReference type="InterPro" id="IPR036279">
    <property type="entry name" value="5-3_exonuclease_C_sf"/>
</dbReference>
<dbReference type="Gene3D" id="1.10.150.20">
    <property type="entry name" value="5' to 3' exonuclease, C-terminal subdomain"/>
    <property type="match status" value="2"/>
</dbReference>
<keyword evidence="22" id="KW-1185">Reference proteome</keyword>
<dbReference type="SUPFAM" id="SSF47807">
    <property type="entry name" value="5' to 3' exonuclease, C-terminal subdomain"/>
    <property type="match status" value="1"/>
</dbReference>
<evidence type="ECO:0000259" key="20">
    <source>
        <dbReference type="SMART" id="SM00482"/>
    </source>
</evidence>
<name>A0A931J2I9_9BURK</name>
<evidence type="ECO:0000313" key="21">
    <source>
        <dbReference type="EMBL" id="MBH9554161.1"/>
    </source>
</evidence>
<dbReference type="Pfam" id="PF01612">
    <property type="entry name" value="DNA_pol_A_exo1"/>
    <property type="match status" value="1"/>
</dbReference>
<evidence type="ECO:0000256" key="15">
    <source>
        <dbReference type="ARBA" id="ARBA00049244"/>
    </source>
</evidence>
<dbReference type="SUPFAM" id="SSF56672">
    <property type="entry name" value="DNA/RNA polymerases"/>
    <property type="match status" value="1"/>
</dbReference>
<dbReference type="GO" id="GO:0008409">
    <property type="term" value="F:5'-3' exonuclease activity"/>
    <property type="evidence" value="ECO:0007669"/>
    <property type="project" value="UniProtKB-UniRule"/>
</dbReference>
<comment type="similarity">
    <text evidence="1 17">Belongs to the DNA polymerase type-A family.</text>
</comment>
<evidence type="ECO:0000256" key="10">
    <source>
        <dbReference type="ARBA" id="ARBA00022801"/>
    </source>
</evidence>
<keyword evidence="14 17" id="KW-0234">DNA repair</keyword>
<keyword evidence="8" id="KW-0540">Nuclease</keyword>
<dbReference type="SMART" id="SM00482">
    <property type="entry name" value="POLAc"/>
    <property type="match status" value="1"/>
</dbReference>
<dbReference type="GO" id="GO:0003677">
    <property type="term" value="F:DNA binding"/>
    <property type="evidence" value="ECO:0007669"/>
    <property type="project" value="UniProtKB-UniRule"/>
</dbReference>
<dbReference type="InterPro" id="IPR043502">
    <property type="entry name" value="DNA/RNA_pol_sf"/>
</dbReference>
<dbReference type="InterPro" id="IPR002562">
    <property type="entry name" value="3'-5'_exonuclease_dom"/>
</dbReference>
<evidence type="ECO:0000256" key="6">
    <source>
        <dbReference type="ARBA" id="ARBA00022695"/>
    </source>
</evidence>
<dbReference type="FunFam" id="1.10.150.20:FF:000002">
    <property type="entry name" value="DNA polymerase I"/>
    <property type="match status" value="1"/>
</dbReference>
<comment type="function">
    <text evidence="17">In addition to polymerase activity, this DNA polymerase exhibits 3'-5' and 5'-3' exonuclease activity.</text>
</comment>
<feature type="domain" description="3'-5' exonuclease" evidence="18">
    <location>
        <begin position="322"/>
        <end position="508"/>
    </location>
</feature>
<feature type="domain" description="DNA-directed DNA polymerase family A palm" evidence="20">
    <location>
        <begin position="677"/>
        <end position="883"/>
    </location>
</feature>
<dbReference type="GO" id="GO:0006302">
    <property type="term" value="P:double-strand break repair"/>
    <property type="evidence" value="ECO:0007669"/>
    <property type="project" value="TreeGrafter"/>
</dbReference>
<keyword evidence="11 17" id="KW-0269">Exonuclease</keyword>
<dbReference type="InterPro" id="IPR018320">
    <property type="entry name" value="DNA_polymerase_1"/>
</dbReference>
<evidence type="ECO:0000256" key="14">
    <source>
        <dbReference type="ARBA" id="ARBA00023204"/>
    </source>
</evidence>
<evidence type="ECO:0000313" key="22">
    <source>
        <dbReference type="Proteomes" id="UP000620139"/>
    </source>
</evidence>
<comment type="catalytic activity">
    <reaction evidence="15 17">
        <text>DNA(n) + a 2'-deoxyribonucleoside 5'-triphosphate = DNA(n+1) + diphosphate</text>
        <dbReference type="Rhea" id="RHEA:22508"/>
        <dbReference type="Rhea" id="RHEA-COMP:17339"/>
        <dbReference type="Rhea" id="RHEA-COMP:17340"/>
        <dbReference type="ChEBI" id="CHEBI:33019"/>
        <dbReference type="ChEBI" id="CHEBI:61560"/>
        <dbReference type="ChEBI" id="CHEBI:173112"/>
        <dbReference type="EC" id="2.7.7.7"/>
    </reaction>
</comment>
<dbReference type="SUPFAM" id="SSF88723">
    <property type="entry name" value="PIN domain-like"/>
    <property type="match status" value="1"/>
</dbReference>
<dbReference type="AlphaFoldDB" id="A0A931J2I9"/>
<evidence type="ECO:0000256" key="8">
    <source>
        <dbReference type="ARBA" id="ARBA00022722"/>
    </source>
</evidence>
<dbReference type="InterPro" id="IPR001098">
    <property type="entry name" value="DNA-dir_DNA_pol_A_palm_dom"/>
</dbReference>
<evidence type="ECO:0000256" key="3">
    <source>
        <dbReference type="ARBA" id="ARBA00012417"/>
    </source>
</evidence>
<evidence type="ECO:0000256" key="11">
    <source>
        <dbReference type="ARBA" id="ARBA00022839"/>
    </source>
</evidence>
<dbReference type="FunFam" id="3.40.50.1010:FF:000001">
    <property type="entry name" value="DNA polymerase I"/>
    <property type="match status" value="1"/>
</dbReference>
<keyword evidence="5 17" id="KW-0808">Transferase</keyword>
<dbReference type="Gene3D" id="3.30.70.370">
    <property type="match status" value="1"/>
</dbReference>
<dbReference type="InterPro" id="IPR036397">
    <property type="entry name" value="RNaseH_sf"/>
</dbReference>
<evidence type="ECO:0000259" key="19">
    <source>
        <dbReference type="SMART" id="SM00475"/>
    </source>
</evidence>
<dbReference type="GO" id="GO:0006261">
    <property type="term" value="P:DNA-templated DNA replication"/>
    <property type="evidence" value="ECO:0007669"/>
    <property type="project" value="UniProtKB-UniRule"/>
</dbReference>
<comment type="caution">
    <text evidence="21">The sequence shown here is derived from an EMBL/GenBank/DDBJ whole genome shotgun (WGS) entry which is preliminary data.</text>
</comment>
<dbReference type="PRINTS" id="PR00868">
    <property type="entry name" value="DNAPOLI"/>
</dbReference>
<dbReference type="GO" id="GO:0008408">
    <property type="term" value="F:3'-5' exonuclease activity"/>
    <property type="evidence" value="ECO:0007669"/>
    <property type="project" value="UniProtKB-UniRule"/>
</dbReference>
<evidence type="ECO:0000256" key="7">
    <source>
        <dbReference type="ARBA" id="ARBA00022705"/>
    </source>
</evidence>